<dbReference type="AlphaFoldDB" id="A0A3F2RM56"/>
<evidence type="ECO:0000313" key="4">
    <source>
        <dbReference type="Proteomes" id="UP000284657"/>
    </source>
</evidence>
<reference evidence="3 4" key="1">
    <citation type="submission" date="2018-07" db="EMBL/GenBank/DDBJ databases">
        <title>Genome sequencing of oomycete isolates from Chile give support for New Zealand origin for Phytophthora kernoviae and make available the first Nothophytophthora sp. genome.</title>
        <authorList>
            <person name="Studholme D.J."/>
            <person name="Sanfuentes E."/>
            <person name="Panda P."/>
            <person name="Hill R."/>
            <person name="Sambles C."/>
            <person name="Grant M."/>
            <person name="Williams N.M."/>
            <person name="Mcdougal R.L."/>
        </authorList>
    </citation>
    <scope>NUCLEOTIDE SEQUENCE [LARGE SCALE GENOMIC DNA]</scope>
    <source>
        <strain evidence="1">Chile6</strain>
        <strain evidence="2">Chile7</strain>
    </source>
</reference>
<proteinExistence type="predicted"/>
<organism evidence="1 3">
    <name type="scientific">Phytophthora kernoviae</name>
    <dbReference type="NCBI Taxonomy" id="325452"/>
    <lineage>
        <taxon>Eukaryota</taxon>
        <taxon>Sar</taxon>
        <taxon>Stramenopiles</taxon>
        <taxon>Oomycota</taxon>
        <taxon>Peronosporomycetes</taxon>
        <taxon>Peronosporales</taxon>
        <taxon>Peronosporaceae</taxon>
        <taxon>Phytophthora</taxon>
    </lineage>
</organism>
<evidence type="ECO:0000313" key="2">
    <source>
        <dbReference type="EMBL" id="RLN67772.1"/>
    </source>
</evidence>
<comment type="caution">
    <text evidence="1">The sequence shown here is derived from an EMBL/GenBank/DDBJ whole genome shotgun (WGS) entry which is preliminary data.</text>
</comment>
<dbReference type="Proteomes" id="UP000284657">
    <property type="component" value="Unassembled WGS sequence"/>
</dbReference>
<evidence type="ECO:0000313" key="1">
    <source>
        <dbReference type="EMBL" id="RLN58872.1"/>
    </source>
</evidence>
<sequence>MLSSVNPGVDRSKLLLLEVRDLSLERLARLLVHLEQSVELLVGPGGCGAQFLPGGVQFLPDSAQFNDESVDPDTLLLVLAAQPGVIRFQSLFCFKSAG</sequence>
<dbReference type="EMBL" id="MBDO02000244">
    <property type="protein sequence ID" value="RLN58872.1"/>
    <property type="molecule type" value="Genomic_DNA"/>
</dbReference>
<accession>A0A3F2RM56</accession>
<dbReference type="Proteomes" id="UP000277300">
    <property type="component" value="Unassembled WGS sequence"/>
</dbReference>
<gene>
    <name evidence="2" type="ORF">BBJ29_005587</name>
    <name evidence="1" type="ORF">BBP00_00006770</name>
</gene>
<dbReference type="EMBL" id="MBAD02000438">
    <property type="protein sequence ID" value="RLN67772.1"/>
    <property type="molecule type" value="Genomic_DNA"/>
</dbReference>
<name>A0A3F2RM56_9STRA</name>
<evidence type="ECO:0000313" key="3">
    <source>
        <dbReference type="Proteomes" id="UP000277300"/>
    </source>
</evidence>
<protein>
    <submittedName>
        <fullName evidence="1">Uncharacterized protein</fullName>
    </submittedName>
</protein>